<feature type="domain" description="Peptidase M56" evidence="2">
    <location>
        <begin position="64"/>
        <end position="246"/>
    </location>
</feature>
<keyword evidence="1" id="KW-0472">Membrane</keyword>
<keyword evidence="1" id="KW-0812">Transmembrane</keyword>
<dbReference type="InterPro" id="IPR052173">
    <property type="entry name" value="Beta-lactam_resp_regulator"/>
</dbReference>
<evidence type="ECO:0000259" key="2">
    <source>
        <dbReference type="Pfam" id="PF05569"/>
    </source>
</evidence>
<dbReference type="PANTHER" id="PTHR34978:SF3">
    <property type="entry name" value="SLR0241 PROTEIN"/>
    <property type="match status" value="1"/>
</dbReference>
<feature type="transmembrane region" description="Helical" evidence="1">
    <location>
        <begin position="7"/>
        <end position="29"/>
    </location>
</feature>
<feature type="transmembrane region" description="Helical" evidence="1">
    <location>
        <begin position="59"/>
        <end position="77"/>
    </location>
</feature>
<dbReference type="Proteomes" id="UP001596109">
    <property type="component" value="Unassembled WGS sequence"/>
</dbReference>
<organism evidence="3 4">
    <name type="scientific">Sporosarcina soli</name>
    <dbReference type="NCBI Taxonomy" id="334736"/>
    <lineage>
        <taxon>Bacteria</taxon>
        <taxon>Bacillati</taxon>
        <taxon>Bacillota</taxon>
        <taxon>Bacilli</taxon>
        <taxon>Bacillales</taxon>
        <taxon>Caryophanaceae</taxon>
        <taxon>Sporosarcina</taxon>
    </lineage>
</organism>
<dbReference type="PANTHER" id="PTHR34978">
    <property type="entry name" value="POSSIBLE SENSOR-TRANSDUCER PROTEIN BLAR"/>
    <property type="match status" value="1"/>
</dbReference>
<keyword evidence="1" id="KW-1133">Transmembrane helix</keyword>
<evidence type="ECO:0000313" key="4">
    <source>
        <dbReference type="Proteomes" id="UP001596109"/>
    </source>
</evidence>
<sequence length="282" mass="32272">MHKRHSTTLFIVTLVISGTILFQMGYYLLAMLAGWNVRFNLVAVCHSWLKMIGLSSLEYALNGLVIYTFLFSIYKIISQWVQASRMKKRFEQYKENKLTSEMNEHYGEGHDDFLIFSHPVPLAITMGFKRPKIVLSTGLISLLNEEELKAVIVHEMVHKKNRDPLAIFLMTLCAATMWYIPILKWFNQQYGIIKELLADEYAIEQQGTSVHLGSALLKMLKAGQPENMGFAYASFADTSVNYRMNYLLNPLNGFRLKLPLHITILSLAVFSLISSLFIYALA</sequence>
<dbReference type="EMBL" id="JBHSNO010000008">
    <property type="protein sequence ID" value="MFC5590595.1"/>
    <property type="molecule type" value="Genomic_DNA"/>
</dbReference>
<accession>A0ABW0TNV0</accession>
<gene>
    <name evidence="3" type="ORF">ACFPRA_16940</name>
</gene>
<feature type="transmembrane region" description="Helical" evidence="1">
    <location>
        <begin position="258"/>
        <end position="281"/>
    </location>
</feature>
<proteinExistence type="predicted"/>
<dbReference type="CDD" id="cd07326">
    <property type="entry name" value="M56_BlaR1_MecR1_like"/>
    <property type="match status" value="1"/>
</dbReference>
<evidence type="ECO:0000313" key="3">
    <source>
        <dbReference type="EMBL" id="MFC5590595.1"/>
    </source>
</evidence>
<dbReference type="RefSeq" id="WP_381437299.1">
    <property type="nucleotide sequence ID" value="NZ_JBHSNO010000008.1"/>
</dbReference>
<feature type="transmembrane region" description="Helical" evidence="1">
    <location>
        <begin position="165"/>
        <end position="186"/>
    </location>
</feature>
<keyword evidence="4" id="KW-1185">Reference proteome</keyword>
<name>A0ABW0TNV0_9BACL</name>
<comment type="caution">
    <text evidence="3">The sequence shown here is derived from an EMBL/GenBank/DDBJ whole genome shotgun (WGS) entry which is preliminary data.</text>
</comment>
<evidence type="ECO:0000256" key="1">
    <source>
        <dbReference type="SAM" id="Phobius"/>
    </source>
</evidence>
<protein>
    <submittedName>
        <fullName evidence="3">M56 family metallopeptidase</fullName>
    </submittedName>
</protein>
<reference evidence="4" key="1">
    <citation type="journal article" date="2019" name="Int. J. Syst. Evol. Microbiol.">
        <title>The Global Catalogue of Microorganisms (GCM) 10K type strain sequencing project: providing services to taxonomists for standard genome sequencing and annotation.</title>
        <authorList>
            <consortium name="The Broad Institute Genomics Platform"/>
            <consortium name="The Broad Institute Genome Sequencing Center for Infectious Disease"/>
            <person name="Wu L."/>
            <person name="Ma J."/>
        </authorList>
    </citation>
    <scope>NUCLEOTIDE SEQUENCE [LARGE SCALE GENOMIC DNA]</scope>
    <source>
        <strain evidence="4">CGMCC 4.1434</strain>
    </source>
</reference>
<dbReference type="Pfam" id="PF05569">
    <property type="entry name" value="Peptidase_M56"/>
    <property type="match status" value="1"/>
</dbReference>
<dbReference type="Gene3D" id="3.30.2010.10">
    <property type="entry name" value="Metalloproteases ('zincins'), catalytic domain"/>
    <property type="match status" value="1"/>
</dbReference>
<dbReference type="InterPro" id="IPR008756">
    <property type="entry name" value="Peptidase_M56"/>
</dbReference>